<feature type="region of interest" description="Disordered" evidence="1">
    <location>
        <begin position="47"/>
        <end position="102"/>
    </location>
</feature>
<keyword evidence="3" id="KW-1185">Reference proteome</keyword>
<gene>
    <name evidence="2" type="ORF">CHS0354_002502</name>
</gene>
<dbReference type="Proteomes" id="UP001195483">
    <property type="component" value="Unassembled WGS sequence"/>
</dbReference>
<feature type="compositionally biased region" description="Basic and acidic residues" evidence="1">
    <location>
        <begin position="72"/>
        <end position="93"/>
    </location>
</feature>
<evidence type="ECO:0000313" key="2">
    <source>
        <dbReference type="EMBL" id="KAK3596935.1"/>
    </source>
</evidence>
<dbReference type="EMBL" id="JAEAOA010000206">
    <property type="protein sequence ID" value="KAK3596935.1"/>
    <property type="molecule type" value="Genomic_DNA"/>
</dbReference>
<accession>A0AAE0SSL9</accession>
<reference evidence="2" key="2">
    <citation type="journal article" date="2021" name="Genome Biol. Evol.">
        <title>Developing a high-quality reference genome for a parasitic bivalve with doubly uniparental inheritance (Bivalvia: Unionida).</title>
        <authorList>
            <person name="Smith C.H."/>
        </authorList>
    </citation>
    <scope>NUCLEOTIDE SEQUENCE</scope>
    <source>
        <strain evidence="2">CHS0354</strain>
        <tissue evidence="2">Mantle</tissue>
    </source>
</reference>
<dbReference type="AlphaFoldDB" id="A0AAE0SSL9"/>
<organism evidence="2 3">
    <name type="scientific">Potamilus streckersoni</name>
    <dbReference type="NCBI Taxonomy" id="2493646"/>
    <lineage>
        <taxon>Eukaryota</taxon>
        <taxon>Metazoa</taxon>
        <taxon>Spiralia</taxon>
        <taxon>Lophotrochozoa</taxon>
        <taxon>Mollusca</taxon>
        <taxon>Bivalvia</taxon>
        <taxon>Autobranchia</taxon>
        <taxon>Heteroconchia</taxon>
        <taxon>Palaeoheterodonta</taxon>
        <taxon>Unionida</taxon>
        <taxon>Unionoidea</taxon>
        <taxon>Unionidae</taxon>
        <taxon>Ambleminae</taxon>
        <taxon>Lampsilini</taxon>
        <taxon>Potamilus</taxon>
    </lineage>
</organism>
<evidence type="ECO:0000313" key="3">
    <source>
        <dbReference type="Proteomes" id="UP001195483"/>
    </source>
</evidence>
<reference evidence="2" key="3">
    <citation type="submission" date="2023-05" db="EMBL/GenBank/DDBJ databases">
        <authorList>
            <person name="Smith C.H."/>
        </authorList>
    </citation>
    <scope>NUCLEOTIDE SEQUENCE</scope>
    <source>
        <strain evidence="2">CHS0354</strain>
        <tissue evidence="2">Mantle</tissue>
    </source>
</reference>
<name>A0AAE0SSL9_9BIVA</name>
<proteinExistence type="predicted"/>
<evidence type="ECO:0000256" key="1">
    <source>
        <dbReference type="SAM" id="MobiDB-lite"/>
    </source>
</evidence>
<feature type="compositionally biased region" description="Basic and acidic residues" evidence="1">
    <location>
        <begin position="47"/>
        <end position="64"/>
    </location>
</feature>
<sequence length="154" mass="18299">MQKLQEVLVYIGMVMEMLAMLEDGCYSPYRVKLDSNNLRKTKERLRELIKDEEKENEDKDERKQMRPYNAKLEIEENNKKRKQEENTEKENKGNGKKKDKCKGYDEKMVGKKGGVELETVKRPFLWPLRILEKTSILSCLQNVYVDFCVIDLCR</sequence>
<protein>
    <submittedName>
        <fullName evidence="2">Uncharacterized protein</fullName>
    </submittedName>
</protein>
<reference evidence="2" key="1">
    <citation type="journal article" date="2021" name="Genome Biol. Evol.">
        <title>A High-Quality Reference Genome for a Parasitic Bivalve with Doubly Uniparental Inheritance (Bivalvia: Unionida).</title>
        <authorList>
            <person name="Smith C.H."/>
        </authorList>
    </citation>
    <scope>NUCLEOTIDE SEQUENCE</scope>
    <source>
        <strain evidence="2">CHS0354</strain>
    </source>
</reference>
<comment type="caution">
    <text evidence="2">The sequence shown here is derived from an EMBL/GenBank/DDBJ whole genome shotgun (WGS) entry which is preliminary data.</text>
</comment>